<accession>A0A067Q0I2</accession>
<dbReference type="AlphaFoldDB" id="A0A067Q0I2"/>
<keyword evidence="3" id="KW-1185">Reference proteome</keyword>
<name>A0A067Q0I2_9AGAM</name>
<evidence type="ECO:0000313" key="2">
    <source>
        <dbReference type="EMBL" id="KDQ56987.1"/>
    </source>
</evidence>
<keyword evidence="1" id="KW-0472">Membrane</keyword>
<dbReference type="InParanoid" id="A0A067Q0I2"/>
<dbReference type="HOGENOM" id="CLU_1855553_0_0_1"/>
<feature type="transmembrane region" description="Helical" evidence="1">
    <location>
        <begin position="12"/>
        <end position="29"/>
    </location>
</feature>
<keyword evidence="1" id="KW-1133">Transmembrane helix</keyword>
<dbReference type="Proteomes" id="UP000027265">
    <property type="component" value="Unassembled WGS sequence"/>
</dbReference>
<proteinExistence type="predicted"/>
<organism evidence="2 3">
    <name type="scientific">Jaapia argillacea MUCL 33604</name>
    <dbReference type="NCBI Taxonomy" id="933084"/>
    <lineage>
        <taxon>Eukaryota</taxon>
        <taxon>Fungi</taxon>
        <taxon>Dikarya</taxon>
        <taxon>Basidiomycota</taxon>
        <taxon>Agaricomycotina</taxon>
        <taxon>Agaricomycetes</taxon>
        <taxon>Agaricomycetidae</taxon>
        <taxon>Jaapiales</taxon>
        <taxon>Jaapiaceae</taxon>
        <taxon>Jaapia</taxon>
    </lineage>
</organism>
<evidence type="ECO:0000256" key="1">
    <source>
        <dbReference type="SAM" id="Phobius"/>
    </source>
</evidence>
<dbReference type="EMBL" id="KL197720">
    <property type="protein sequence ID" value="KDQ56987.1"/>
    <property type="molecule type" value="Genomic_DNA"/>
</dbReference>
<sequence length="138" mass="16012">MGLPIPSYDHFTRTLLSPIVFFSSISYLYRSGFMMAPLSFTRSLSLPLNHPLRSSPSYSLSSQQFFTSQFGLDLFHKLHYCHLQPLRVVRRYDTSCVEGARELNSWMHHNLCEKVFTRQALTVSREKGSMHCSLIVYK</sequence>
<reference evidence="3" key="1">
    <citation type="journal article" date="2014" name="Proc. Natl. Acad. Sci. U.S.A.">
        <title>Extensive sampling of basidiomycete genomes demonstrates inadequacy of the white-rot/brown-rot paradigm for wood decay fungi.</title>
        <authorList>
            <person name="Riley R."/>
            <person name="Salamov A.A."/>
            <person name="Brown D.W."/>
            <person name="Nagy L.G."/>
            <person name="Floudas D."/>
            <person name="Held B.W."/>
            <person name="Levasseur A."/>
            <person name="Lombard V."/>
            <person name="Morin E."/>
            <person name="Otillar R."/>
            <person name="Lindquist E.A."/>
            <person name="Sun H."/>
            <person name="LaButti K.M."/>
            <person name="Schmutz J."/>
            <person name="Jabbour D."/>
            <person name="Luo H."/>
            <person name="Baker S.E."/>
            <person name="Pisabarro A.G."/>
            <person name="Walton J.D."/>
            <person name="Blanchette R.A."/>
            <person name="Henrissat B."/>
            <person name="Martin F."/>
            <person name="Cullen D."/>
            <person name="Hibbett D.S."/>
            <person name="Grigoriev I.V."/>
        </authorList>
    </citation>
    <scope>NUCLEOTIDE SEQUENCE [LARGE SCALE GENOMIC DNA]</scope>
    <source>
        <strain evidence="3">MUCL 33604</strain>
    </source>
</reference>
<protein>
    <submittedName>
        <fullName evidence="2">Uncharacterized protein</fullName>
    </submittedName>
</protein>
<keyword evidence="1" id="KW-0812">Transmembrane</keyword>
<evidence type="ECO:0000313" key="3">
    <source>
        <dbReference type="Proteomes" id="UP000027265"/>
    </source>
</evidence>
<gene>
    <name evidence="2" type="ORF">JAAARDRAFT_279742</name>
</gene>